<dbReference type="Gene3D" id="3.30.930.10">
    <property type="entry name" value="Bira Bifunctional Protein, Domain 2"/>
    <property type="match status" value="1"/>
</dbReference>
<dbReference type="HAMAP" id="MF_00044">
    <property type="entry name" value="Asp_tRNA_synth_type1"/>
    <property type="match status" value="1"/>
</dbReference>
<comment type="subunit">
    <text evidence="7">Homodimer.</text>
</comment>
<dbReference type="CDD" id="cd00777">
    <property type="entry name" value="AspRS_core"/>
    <property type="match status" value="1"/>
</dbReference>
<keyword evidence="7" id="KW-0963">Cytoplasm</keyword>
<dbReference type="PANTHER" id="PTHR22594">
    <property type="entry name" value="ASPARTYL/LYSYL-TRNA SYNTHETASE"/>
    <property type="match status" value="1"/>
</dbReference>
<dbReference type="InterPro" id="IPR004365">
    <property type="entry name" value="NA-bd_OB_tRNA"/>
</dbReference>
<evidence type="ECO:0000256" key="5">
    <source>
        <dbReference type="ARBA" id="ARBA00022917"/>
    </source>
</evidence>
<dbReference type="NCBIfam" id="TIGR00459">
    <property type="entry name" value="aspS_bact"/>
    <property type="match status" value="1"/>
</dbReference>
<dbReference type="GO" id="GO:0140096">
    <property type="term" value="F:catalytic activity, acting on a protein"/>
    <property type="evidence" value="ECO:0007669"/>
    <property type="project" value="UniProtKB-ARBA"/>
</dbReference>
<dbReference type="PROSITE" id="PS50862">
    <property type="entry name" value="AA_TRNA_LIGASE_II"/>
    <property type="match status" value="1"/>
</dbReference>
<dbReference type="GO" id="GO:0004815">
    <property type="term" value="F:aspartate-tRNA ligase activity"/>
    <property type="evidence" value="ECO:0007669"/>
    <property type="project" value="UniProtKB-UniRule"/>
</dbReference>
<dbReference type="GO" id="GO:0016740">
    <property type="term" value="F:transferase activity"/>
    <property type="evidence" value="ECO:0007669"/>
    <property type="project" value="UniProtKB-ARBA"/>
</dbReference>
<dbReference type="InterPro" id="IPR012340">
    <property type="entry name" value="NA-bd_OB-fold"/>
</dbReference>
<feature type="binding site" evidence="7">
    <location>
        <position position="497"/>
    </location>
    <ligand>
        <name>L-aspartate</name>
        <dbReference type="ChEBI" id="CHEBI:29991"/>
    </ligand>
</feature>
<evidence type="ECO:0000256" key="6">
    <source>
        <dbReference type="ARBA" id="ARBA00023146"/>
    </source>
</evidence>
<evidence type="ECO:0000259" key="8">
    <source>
        <dbReference type="PROSITE" id="PS50862"/>
    </source>
</evidence>
<accession>A0A0R1LG41</accession>
<dbReference type="Gene3D" id="2.40.50.140">
    <property type="entry name" value="Nucleic acid-binding proteins"/>
    <property type="match status" value="1"/>
</dbReference>
<proteinExistence type="inferred from homology"/>
<feature type="region of interest" description="Aspartate" evidence="7">
    <location>
        <begin position="203"/>
        <end position="206"/>
    </location>
</feature>
<dbReference type="SUPFAM" id="SSF50249">
    <property type="entry name" value="Nucleic acid-binding proteins"/>
    <property type="match status" value="1"/>
</dbReference>
<dbReference type="InterPro" id="IPR047090">
    <property type="entry name" value="AspRS_core"/>
</dbReference>
<dbReference type="EMBL" id="AZDV01000026">
    <property type="protein sequence ID" value="KRK94685.1"/>
    <property type="molecule type" value="Genomic_DNA"/>
</dbReference>
<dbReference type="SUPFAM" id="SSF55681">
    <property type="entry name" value="Class II aaRS and biotin synthetases"/>
    <property type="match status" value="1"/>
</dbReference>
<keyword evidence="2 7" id="KW-0436">Ligase</keyword>
<dbReference type="PATRIC" id="fig|1423715.3.peg.685"/>
<comment type="catalytic activity">
    <reaction evidence="7">
        <text>tRNA(Asp) + L-aspartate + ATP = L-aspartyl-tRNA(Asp) + AMP + diphosphate</text>
        <dbReference type="Rhea" id="RHEA:19649"/>
        <dbReference type="Rhea" id="RHEA-COMP:9660"/>
        <dbReference type="Rhea" id="RHEA-COMP:9678"/>
        <dbReference type="ChEBI" id="CHEBI:29991"/>
        <dbReference type="ChEBI" id="CHEBI:30616"/>
        <dbReference type="ChEBI" id="CHEBI:33019"/>
        <dbReference type="ChEBI" id="CHEBI:78442"/>
        <dbReference type="ChEBI" id="CHEBI:78516"/>
        <dbReference type="ChEBI" id="CHEBI:456215"/>
        <dbReference type="EC" id="6.1.1.12"/>
    </reaction>
</comment>
<evidence type="ECO:0000256" key="7">
    <source>
        <dbReference type="HAMAP-Rule" id="MF_00044"/>
    </source>
</evidence>
<dbReference type="STRING" id="1423715.FD25_GL000657"/>
<feature type="binding site" evidence="7">
    <location>
        <position position="234"/>
    </location>
    <ligand>
        <name>ATP</name>
        <dbReference type="ChEBI" id="CHEBI:30616"/>
    </ligand>
</feature>
<dbReference type="InterPro" id="IPR004524">
    <property type="entry name" value="Asp-tRNA-ligase_1"/>
</dbReference>
<dbReference type="NCBIfam" id="NF001750">
    <property type="entry name" value="PRK00476.1"/>
    <property type="match status" value="1"/>
</dbReference>
<dbReference type="InterPro" id="IPR004364">
    <property type="entry name" value="Aa-tRNA-synt_II"/>
</dbReference>
<feature type="binding site" evidence="7">
    <location>
        <begin position="225"/>
        <end position="227"/>
    </location>
    <ligand>
        <name>ATP</name>
        <dbReference type="ChEBI" id="CHEBI:30616"/>
    </ligand>
</feature>
<dbReference type="AlphaFoldDB" id="A0A0R1LG41"/>
<dbReference type="InterPro" id="IPR047089">
    <property type="entry name" value="Asp-tRNA-ligase_1_N"/>
</dbReference>
<dbReference type="InterPro" id="IPR045864">
    <property type="entry name" value="aa-tRNA-synth_II/BPL/LPL"/>
</dbReference>
<feature type="domain" description="Aminoacyl-transfer RNA synthetases class-II family profile" evidence="8">
    <location>
        <begin position="145"/>
        <end position="571"/>
    </location>
</feature>
<feature type="binding site" evidence="7">
    <location>
        <position position="490"/>
    </location>
    <ligand>
        <name>ATP</name>
        <dbReference type="ChEBI" id="CHEBI:30616"/>
    </ligand>
</feature>
<dbReference type="Pfam" id="PF01336">
    <property type="entry name" value="tRNA_anti-codon"/>
    <property type="match status" value="1"/>
</dbReference>
<gene>
    <name evidence="7" type="primary">aspS</name>
    <name evidence="9" type="ORF">FD25_GL000657</name>
</gene>
<feature type="binding site" evidence="7">
    <location>
        <begin position="542"/>
        <end position="545"/>
    </location>
    <ligand>
        <name>ATP</name>
        <dbReference type="ChEBI" id="CHEBI:30616"/>
    </ligand>
</feature>
<dbReference type="InterPro" id="IPR006195">
    <property type="entry name" value="aa-tRNA-synth_II"/>
</dbReference>
<comment type="caution">
    <text evidence="7">Lacks conserved residue(s) required for the propagation of feature annotation.</text>
</comment>
<comment type="subcellular location">
    <subcellularLocation>
        <location evidence="7">Cytoplasm</location>
    </subcellularLocation>
</comment>
<evidence type="ECO:0000313" key="9">
    <source>
        <dbReference type="EMBL" id="KRK94685.1"/>
    </source>
</evidence>
<dbReference type="EC" id="6.1.1.12" evidence="7"/>
<dbReference type="GO" id="GO:0006422">
    <property type="term" value="P:aspartyl-tRNA aminoacylation"/>
    <property type="evidence" value="ECO:0007669"/>
    <property type="project" value="UniProtKB-UniRule"/>
</dbReference>
<keyword evidence="3 7" id="KW-0547">Nucleotide-binding</keyword>
<sequence length="601" mass="68066">MEKNLKRTTYAGLVDEQYLDQTVVLKGWVQKRRDLGGLIFVDLRDREGLVQLVFSEEYGQDALAVAEQLRSEYVIEIQGKVVARVAKEINPDMRTGKVEVRVTGINLLNKAKTPPFDIKDGITASDDLRLQYRYLDLRRPEMQRGLMLRNRIVQSVHSYFDHNGFVDIETPDLTKSTPEGARDYLVPSRIYHGHFYALPQSPQLFKQLLMGAGFDRYYQIARCFRDEDLRGDRQPEFTQIDLETSFLTAEEIQDITEGLIAKVMKDTLNVDVPLPFPRMDWDDSMARFGTDQPDVRFGMELKDLSAIMQDTDFKVFSGAVANGGQVKAIAVPGGADLYSRKDLDKYAKYIERFGAKGLAWMKVTDDGFSGPIAKFFKEGDYFDQITKATGAKTGDLLLFAADSKRVVAQTLGYLRVAIAKEQDMIDQNKWAFLWIVNWPLFDYDVDLKRWVPAHHPFTMPAEGDAHYLNDGEDPHKAYAQSYDIILNGLELGGGSIRIHTRELQMKMLKALGFTPERAEKQFGFLLKALDYGFPPHGGLAIGLDRFARLLAKRDNIRDVIAFPKNSKATEPMTQAPSTVAQKQLDDLDLAVTELDDDPATK</sequence>
<comment type="caution">
    <text evidence="9">The sequence shown here is derived from an EMBL/GenBank/DDBJ whole genome shotgun (WGS) entry which is preliminary data.</text>
</comment>
<evidence type="ECO:0000256" key="3">
    <source>
        <dbReference type="ARBA" id="ARBA00022741"/>
    </source>
</evidence>
<dbReference type="Pfam" id="PF00152">
    <property type="entry name" value="tRNA-synt_2"/>
    <property type="match status" value="1"/>
</dbReference>
<dbReference type="InterPro" id="IPR002312">
    <property type="entry name" value="Asp/Asn-tRNA-synth_IIb"/>
</dbReference>
<dbReference type="Pfam" id="PF02938">
    <property type="entry name" value="GAD"/>
    <property type="match status" value="1"/>
</dbReference>
<keyword evidence="5 7" id="KW-0648">Protein biosynthesis</keyword>
<feature type="binding site" evidence="7">
    <location>
        <position position="225"/>
    </location>
    <ligand>
        <name>L-aspartate</name>
        <dbReference type="ChEBI" id="CHEBI:29991"/>
    </ligand>
</feature>
<comment type="similarity">
    <text evidence="1 7">Belongs to the class-II aminoacyl-tRNA synthetase family. Type 1 subfamily.</text>
</comment>
<dbReference type="GO" id="GO:0005524">
    <property type="term" value="F:ATP binding"/>
    <property type="evidence" value="ECO:0007669"/>
    <property type="project" value="UniProtKB-UniRule"/>
</dbReference>
<dbReference type="Proteomes" id="UP000051955">
    <property type="component" value="Unassembled WGS sequence"/>
</dbReference>
<dbReference type="SUPFAM" id="SSF55261">
    <property type="entry name" value="GAD domain-like"/>
    <property type="match status" value="1"/>
</dbReference>
<keyword evidence="10" id="KW-1185">Reference proteome</keyword>
<dbReference type="GO" id="GO:0003676">
    <property type="term" value="F:nucleic acid binding"/>
    <property type="evidence" value="ECO:0007669"/>
    <property type="project" value="InterPro"/>
</dbReference>
<dbReference type="GO" id="GO:0005737">
    <property type="term" value="C:cytoplasm"/>
    <property type="evidence" value="ECO:0007669"/>
    <property type="project" value="UniProtKB-SubCell"/>
</dbReference>
<evidence type="ECO:0000256" key="2">
    <source>
        <dbReference type="ARBA" id="ARBA00022598"/>
    </source>
</evidence>
<dbReference type="CDD" id="cd04317">
    <property type="entry name" value="EcAspRS_like_N"/>
    <property type="match status" value="1"/>
</dbReference>
<evidence type="ECO:0000256" key="1">
    <source>
        <dbReference type="ARBA" id="ARBA00006303"/>
    </source>
</evidence>
<evidence type="ECO:0000256" key="4">
    <source>
        <dbReference type="ARBA" id="ARBA00022840"/>
    </source>
</evidence>
<comment type="function">
    <text evidence="7">Catalyzes the attachment of L-aspartate to tRNA(Asp) in a two-step reaction: L-aspartate is first activated by ATP to form Asp-AMP and then transferred to the acceptor end of tRNA(Asp).</text>
</comment>
<organism evidence="9 10">
    <name type="scientific">Levilactobacillus acidifarinae DSM 19394 = JCM 15949</name>
    <dbReference type="NCBI Taxonomy" id="1423715"/>
    <lineage>
        <taxon>Bacteria</taxon>
        <taxon>Bacillati</taxon>
        <taxon>Bacillota</taxon>
        <taxon>Bacilli</taxon>
        <taxon>Lactobacillales</taxon>
        <taxon>Lactobacillaceae</taxon>
        <taxon>Levilactobacillus</taxon>
    </lineage>
</organism>
<reference evidence="9 10" key="1">
    <citation type="journal article" date="2015" name="Genome Announc.">
        <title>Expanding the biotechnology potential of lactobacilli through comparative genomics of 213 strains and associated genera.</title>
        <authorList>
            <person name="Sun Z."/>
            <person name="Harris H.M."/>
            <person name="McCann A."/>
            <person name="Guo C."/>
            <person name="Argimon S."/>
            <person name="Zhang W."/>
            <person name="Yang X."/>
            <person name="Jeffery I.B."/>
            <person name="Cooney J.C."/>
            <person name="Kagawa T.F."/>
            <person name="Liu W."/>
            <person name="Song Y."/>
            <person name="Salvetti E."/>
            <person name="Wrobel A."/>
            <person name="Rasinkangas P."/>
            <person name="Parkhill J."/>
            <person name="Rea M.C."/>
            <person name="O'Sullivan O."/>
            <person name="Ritari J."/>
            <person name="Douillard F.P."/>
            <person name="Paul Ross R."/>
            <person name="Yang R."/>
            <person name="Briner A.E."/>
            <person name="Felis G.E."/>
            <person name="de Vos W.M."/>
            <person name="Barrangou R."/>
            <person name="Klaenhammer T.R."/>
            <person name="Caufield P.W."/>
            <person name="Cui Y."/>
            <person name="Zhang H."/>
            <person name="O'Toole P.W."/>
        </authorList>
    </citation>
    <scope>NUCLEOTIDE SEQUENCE [LARGE SCALE GENOMIC DNA]</scope>
    <source>
        <strain evidence="9 10">DSM 19394</strain>
    </source>
</reference>
<dbReference type="PRINTS" id="PR01042">
    <property type="entry name" value="TRNASYNTHASP"/>
</dbReference>
<dbReference type="InterPro" id="IPR004115">
    <property type="entry name" value="GAD-like_sf"/>
</dbReference>
<protein>
    <recommendedName>
        <fullName evidence="7">Aspartate--tRNA ligase</fullName>
        <ecNumber evidence="7">6.1.1.12</ecNumber>
    </recommendedName>
    <alternativeName>
        <fullName evidence="7">Aspartyl-tRNA synthetase</fullName>
        <shortName evidence="7">AspRS</shortName>
    </alternativeName>
</protein>
<name>A0A0R1LG41_9LACO</name>
<dbReference type="Gene3D" id="3.30.1360.30">
    <property type="entry name" value="GAD-like domain"/>
    <property type="match status" value="1"/>
</dbReference>
<feature type="binding site" evidence="7">
    <location>
        <position position="454"/>
    </location>
    <ligand>
        <name>L-aspartate</name>
        <dbReference type="ChEBI" id="CHEBI:29991"/>
    </ligand>
</feature>
<dbReference type="PANTHER" id="PTHR22594:SF5">
    <property type="entry name" value="ASPARTATE--TRNA LIGASE, MITOCHONDRIAL"/>
    <property type="match status" value="1"/>
</dbReference>
<keyword evidence="6 7" id="KW-0030">Aminoacyl-tRNA synthetase</keyword>
<dbReference type="InterPro" id="IPR029351">
    <property type="entry name" value="GAD_dom"/>
</dbReference>
<feature type="binding site" evidence="7">
    <location>
        <position position="179"/>
    </location>
    <ligand>
        <name>L-aspartate</name>
        <dbReference type="ChEBI" id="CHEBI:29991"/>
    </ligand>
</feature>
<evidence type="ECO:0000313" key="10">
    <source>
        <dbReference type="Proteomes" id="UP000051955"/>
    </source>
</evidence>
<keyword evidence="4 7" id="KW-0067">ATP-binding</keyword>